<evidence type="ECO:0000256" key="16">
    <source>
        <dbReference type="HAMAP-Rule" id="MF_00404"/>
    </source>
</evidence>
<accession>A0ABV7SZ15</accession>
<comment type="function">
    <text evidence="2 16 17">Catalyzes the decarboxylation of oxaloacetate coupled to Na(+) translocation.</text>
</comment>
<dbReference type="InterPro" id="IPR023424">
    <property type="entry name" value="OadG"/>
</dbReference>
<reference evidence="19" key="1">
    <citation type="journal article" date="2019" name="Int. J. Syst. Evol. Microbiol.">
        <title>The Global Catalogue of Microorganisms (GCM) 10K type strain sequencing project: providing services to taxonomists for standard genome sequencing and annotation.</title>
        <authorList>
            <consortium name="The Broad Institute Genomics Platform"/>
            <consortium name="The Broad Institute Genome Sequencing Center for Infectious Disease"/>
            <person name="Wu L."/>
            <person name="Ma J."/>
        </authorList>
    </citation>
    <scope>NUCLEOTIDE SEQUENCE [LARGE SCALE GENOMIC DNA]</scope>
    <source>
        <strain evidence="19">KCTC 42447</strain>
    </source>
</reference>
<keyword evidence="19" id="KW-1185">Reference proteome</keyword>
<evidence type="ECO:0000256" key="12">
    <source>
        <dbReference type="ARBA" id="ARBA00023065"/>
    </source>
</evidence>
<evidence type="ECO:0000256" key="8">
    <source>
        <dbReference type="ARBA" id="ARBA00022692"/>
    </source>
</evidence>
<evidence type="ECO:0000313" key="19">
    <source>
        <dbReference type="Proteomes" id="UP001595630"/>
    </source>
</evidence>
<dbReference type="RefSeq" id="WP_386359896.1">
    <property type="nucleotide sequence ID" value="NZ_JBHRXZ010000001.1"/>
</dbReference>
<organism evidence="18 19">
    <name type="scientific">Stutzerimonas tarimensis</name>
    <dbReference type="NCBI Taxonomy" id="1507735"/>
    <lineage>
        <taxon>Bacteria</taxon>
        <taxon>Pseudomonadati</taxon>
        <taxon>Pseudomonadota</taxon>
        <taxon>Gammaproteobacteria</taxon>
        <taxon>Pseudomonadales</taxon>
        <taxon>Pseudomonadaceae</taxon>
        <taxon>Stutzerimonas</taxon>
    </lineage>
</organism>
<evidence type="ECO:0000256" key="17">
    <source>
        <dbReference type="RuleBase" id="RU004278"/>
    </source>
</evidence>
<keyword evidence="10 16" id="KW-1133">Transmembrane helix</keyword>
<evidence type="ECO:0000256" key="9">
    <source>
        <dbReference type="ARBA" id="ARBA00022967"/>
    </source>
</evidence>
<dbReference type="NCBIfam" id="TIGR01195">
    <property type="entry name" value="oadG_fam"/>
    <property type="match status" value="1"/>
</dbReference>
<sequence>MTSGDLLLQGVELMLFGMGFVFVFLIVLIYCVRLMSFVVGRLEPAPAVAAAPAAANGVDDDTITAIRIALQRHRARRG</sequence>
<evidence type="ECO:0000256" key="2">
    <source>
        <dbReference type="ARBA" id="ARBA00003002"/>
    </source>
</evidence>
<evidence type="ECO:0000256" key="11">
    <source>
        <dbReference type="ARBA" id="ARBA00023053"/>
    </source>
</evidence>
<comment type="cofactor">
    <cofactor evidence="1 16 17">
        <name>Na(+)</name>
        <dbReference type="ChEBI" id="CHEBI:29101"/>
    </cofactor>
</comment>
<evidence type="ECO:0000256" key="4">
    <source>
        <dbReference type="ARBA" id="ARBA00005844"/>
    </source>
</evidence>
<gene>
    <name evidence="16" type="primary">oadG</name>
    <name evidence="18" type="ORF">ACFOMF_00010</name>
</gene>
<dbReference type="EC" id="7.2.4.2" evidence="16"/>
<comment type="subunit">
    <text evidence="5 16">Heterotrimer of an alpha, a beta and a gamma subunit.</text>
</comment>
<comment type="similarity">
    <text evidence="4 16 17">Belongs to the OadG family.</text>
</comment>
<evidence type="ECO:0000256" key="7">
    <source>
        <dbReference type="ARBA" id="ARBA00022475"/>
    </source>
</evidence>
<evidence type="ECO:0000313" key="18">
    <source>
        <dbReference type="EMBL" id="MFC3606175.1"/>
    </source>
</evidence>
<evidence type="ECO:0000256" key="15">
    <source>
        <dbReference type="ARBA" id="ARBA00048176"/>
    </source>
</evidence>
<evidence type="ECO:0000256" key="10">
    <source>
        <dbReference type="ARBA" id="ARBA00022989"/>
    </source>
</evidence>
<evidence type="ECO:0000256" key="13">
    <source>
        <dbReference type="ARBA" id="ARBA00023136"/>
    </source>
</evidence>
<dbReference type="EMBL" id="JBHRXZ010000001">
    <property type="protein sequence ID" value="MFC3606175.1"/>
    <property type="molecule type" value="Genomic_DNA"/>
</dbReference>
<feature type="transmembrane region" description="Helical" evidence="16 17">
    <location>
        <begin position="13"/>
        <end position="32"/>
    </location>
</feature>
<keyword evidence="6 16" id="KW-0813">Transport</keyword>
<evidence type="ECO:0000256" key="6">
    <source>
        <dbReference type="ARBA" id="ARBA00022448"/>
    </source>
</evidence>
<comment type="caution">
    <text evidence="18">The sequence shown here is derived from an EMBL/GenBank/DDBJ whole genome shotgun (WGS) entry which is preliminary data.</text>
</comment>
<keyword evidence="13 16" id="KW-0472">Membrane</keyword>
<comment type="catalytic activity">
    <reaction evidence="15 16 17">
        <text>oxaloacetate + 2 Na(+)(in) + H(+) = pyruvate + 2 Na(+)(out) + CO2</text>
        <dbReference type="Rhea" id="RHEA:57724"/>
        <dbReference type="ChEBI" id="CHEBI:15361"/>
        <dbReference type="ChEBI" id="CHEBI:15378"/>
        <dbReference type="ChEBI" id="CHEBI:16452"/>
        <dbReference type="ChEBI" id="CHEBI:16526"/>
        <dbReference type="ChEBI" id="CHEBI:29101"/>
        <dbReference type="EC" id="7.2.4.2"/>
    </reaction>
</comment>
<protein>
    <recommendedName>
        <fullName evidence="16">Probable oxaloacetate decarboxylase gamma chain</fullName>
        <ecNumber evidence="16">7.2.4.2</ecNumber>
    </recommendedName>
</protein>
<evidence type="ECO:0000256" key="14">
    <source>
        <dbReference type="ARBA" id="ARBA00023201"/>
    </source>
</evidence>
<evidence type="ECO:0000256" key="3">
    <source>
        <dbReference type="ARBA" id="ARBA00004162"/>
    </source>
</evidence>
<dbReference type="Proteomes" id="UP001595630">
    <property type="component" value="Unassembled WGS sequence"/>
</dbReference>
<keyword evidence="7 16" id="KW-1003">Cell membrane</keyword>
<keyword evidence="8 16" id="KW-0812">Transmembrane</keyword>
<dbReference type="InterPro" id="IPR005899">
    <property type="entry name" value="Na_pump_deCOase"/>
</dbReference>
<dbReference type="HAMAP" id="MF_00404">
    <property type="entry name" value="OadG"/>
    <property type="match status" value="1"/>
</dbReference>
<evidence type="ECO:0000256" key="1">
    <source>
        <dbReference type="ARBA" id="ARBA00001959"/>
    </source>
</evidence>
<keyword evidence="12 16" id="KW-0406">Ion transport</keyword>
<name>A0ABV7SZ15_9GAMM</name>
<keyword evidence="9 16" id="KW-1278">Translocase</keyword>
<proteinExistence type="inferred from homology"/>
<keyword evidence="11 16" id="KW-0915">Sodium</keyword>
<evidence type="ECO:0000256" key="5">
    <source>
        <dbReference type="ARBA" id="ARBA00011869"/>
    </source>
</evidence>
<keyword evidence="14 16" id="KW-0739">Sodium transport</keyword>
<dbReference type="Pfam" id="PF04277">
    <property type="entry name" value="OAD_gamma"/>
    <property type="match status" value="1"/>
</dbReference>
<comment type="subcellular location">
    <subcellularLocation>
        <location evidence="3 16 17">Cell membrane</location>
        <topology evidence="3 16 17">Single-pass membrane protein</topology>
    </subcellularLocation>
</comment>